<accession>A0A0D3J7G7</accession>
<dbReference type="InterPro" id="IPR011009">
    <property type="entry name" value="Kinase-like_dom_sf"/>
</dbReference>
<dbReference type="HOGENOM" id="CLU_777145_0_0_1"/>
<evidence type="ECO:0008006" key="3">
    <source>
        <dbReference type="Google" id="ProtNLM"/>
    </source>
</evidence>
<sequence length="357" mass="37685">MAASVAAQASSSEARGQPLFDTIAEDGPLTDAAAASVLQSLLDYVERQEAYVPLLPSHVYVSERGAISVSETASPPGVPPACELSGDVIFVPPEAPLREVQSAYTWNLGVFLYVLLTGYPPFASKSVACPFWESFVASSRLSCPAHFTSPVISLLCGMIALPPEARMTVHEARAEVMTWQLQLLRPVNLSGNGNGNGNGKHRKTLKRAKDAGAAALTLCSGLGVAAGRQCGSQRPLAVLYSPDSELPRKGGLEGSVERVGKVLSALGVPFEVPGVATNPLSIKTLPCNFAAMGSAQMQAVIFISEADAAEQAEGRCGHRIDVSRHSGDTFQFHAFYRKLRAGLGADIGWNGVDYCGR</sequence>
<evidence type="ECO:0000313" key="2">
    <source>
        <dbReference type="Proteomes" id="UP000013827"/>
    </source>
</evidence>
<dbReference type="STRING" id="2903.R1CAW3"/>
<reference evidence="1" key="2">
    <citation type="submission" date="2024-10" db="UniProtKB">
        <authorList>
            <consortium name="EnsemblProtists"/>
        </authorList>
    </citation>
    <scope>IDENTIFICATION</scope>
</reference>
<dbReference type="Proteomes" id="UP000013827">
    <property type="component" value="Unassembled WGS sequence"/>
</dbReference>
<protein>
    <recommendedName>
        <fullName evidence="3">Protein kinase domain-containing protein</fullName>
    </recommendedName>
</protein>
<keyword evidence="2" id="KW-1185">Reference proteome</keyword>
<reference evidence="2" key="1">
    <citation type="journal article" date="2013" name="Nature">
        <title>Pan genome of the phytoplankton Emiliania underpins its global distribution.</title>
        <authorList>
            <person name="Read B.A."/>
            <person name="Kegel J."/>
            <person name="Klute M.J."/>
            <person name="Kuo A."/>
            <person name="Lefebvre S.C."/>
            <person name="Maumus F."/>
            <person name="Mayer C."/>
            <person name="Miller J."/>
            <person name="Monier A."/>
            <person name="Salamov A."/>
            <person name="Young J."/>
            <person name="Aguilar M."/>
            <person name="Claverie J.M."/>
            <person name="Frickenhaus S."/>
            <person name="Gonzalez K."/>
            <person name="Herman E.K."/>
            <person name="Lin Y.C."/>
            <person name="Napier J."/>
            <person name="Ogata H."/>
            <person name="Sarno A.F."/>
            <person name="Shmutz J."/>
            <person name="Schroeder D."/>
            <person name="de Vargas C."/>
            <person name="Verret F."/>
            <person name="von Dassow P."/>
            <person name="Valentin K."/>
            <person name="Van de Peer Y."/>
            <person name="Wheeler G."/>
            <person name="Dacks J.B."/>
            <person name="Delwiche C.F."/>
            <person name="Dyhrman S.T."/>
            <person name="Glockner G."/>
            <person name="John U."/>
            <person name="Richards T."/>
            <person name="Worden A.Z."/>
            <person name="Zhang X."/>
            <person name="Grigoriev I.V."/>
            <person name="Allen A.E."/>
            <person name="Bidle K."/>
            <person name="Borodovsky M."/>
            <person name="Bowler C."/>
            <person name="Brownlee C."/>
            <person name="Cock J.M."/>
            <person name="Elias M."/>
            <person name="Gladyshev V.N."/>
            <person name="Groth M."/>
            <person name="Guda C."/>
            <person name="Hadaegh A."/>
            <person name="Iglesias-Rodriguez M.D."/>
            <person name="Jenkins J."/>
            <person name="Jones B.M."/>
            <person name="Lawson T."/>
            <person name="Leese F."/>
            <person name="Lindquist E."/>
            <person name="Lobanov A."/>
            <person name="Lomsadze A."/>
            <person name="Malik S.B."/>
            <person name="Marsh M.E."/>
            <person name="Mackinder L."/>
            <person name="Mock T."/>
            <person name="Mueller-Roeber B."/>
            <person name="Pagarete A."/>
            <person name="Parker M."/>
            <person name="Probert I."/>
            <person name="Quesneville H."/>
            <person name="Raines C."/>
            <person name="Rensing S.A."/>
            <person name="Riano-Pachon D.M."/>
            <person name="Richier S."/>
            <person name="Rokitta S."/>
            <person name="Shiraiwa Y."/>
            <person name="Soanes D.M."/>
            <person name="van der Giezen M."/>
            <person name="Wahlund T.M."/>
            <person name="Williams B."/>
            <person name="Wilson W."/>
            <person name="Wolfe G."/>
            <person name="Wurch L.L."/>
        </authorList>
    </citation>
    <scope>NUCLEOTIDE SEQUENCE</scope>
</reference>
<evidence type="ECO:0000313" key="1">
    <source>
        <dbReference type="EnsemblProtists" id="EOD19452"/>
    </source>
</evidence>
<dbReference type="AlphaFoldDB" id="A0A0D3J7G7"/>
<dbReference type="SUPFAM" id="SSF56112">
    <property type="entry name" value="Protein kinase-like (PK-like)"/>
    <property type="match status" value="1"/>
</dbReference>
<dbReference type="RefSeq" id="XP_005771881.1">
    <property type="nucleotide sequence ID" value="XM_005771824.1"/>
</dbReference>
<organism evidence="1 2">
    <name type="scientific">Emiliania huxleyi (strain CCMP1516)</name>
    <dbReference type="NCBI Taxonomy" id="280463"/>
    <lineage>
        <taxon>Eukaryota</taxon>
        <taxon>Haptista</taxon>
        <taxon>Haptophyta</taxon>
        <taxon>Prymnesiophyceae</taxon>
        <taxon>Isochrysidales</taxon>
        <taxon>Noelaerhabdaceae</taxon>
        <taxon>Emiliania</taxon>
    </lineage>
</organism>
<dbReference type="KEGG" id="ehx:EMIHUDRAFT_208989"/>
<name>A0A0D3J7G7_EMIH1</name>
<dbReference type="eggNOG" id="KOG0583">
    <property type="taxonomic scope" value="Eukaryota"/>
</dbReference>
<dbReference type="Gene3D" id="1.10.510.10">
    <property type="entry name" value="Transferase(Phosphotransferase) domain 1"/>
    <property type="match status" value="1"/>
</dbReference>
<dbReference type="GeneID" id="17265154"/>
<proteinExistence type="predicted"/>
<dbReference type="EnsemblProtists" id="EOD19452">
    <property type="protein sequence ID" value="EOD19452"/>
    <property type="gene ID" value="EMIHUDRAFT_208989"/>
</dbReference>
<dbReference type="PaxDb" id="2903-EOD19452"/>